<keyword evidence="10 14" id="KW-0407">Ion channel</keyword>
<comment type="subcellular location">
    <subcellularLocation>
        <location evidence="1">Cell membrane</location>
        <topology evidence="1">Multi-pass membrane protein</topology>
    </subcellularLocation>
</comment>
<comment type="caution">
    <text evidence="14">The sequence shown here is derived from an EMBL/GenBank/DDBJ whole genome shotgun (WGS) entry which is preliminary data.</text>
</comment>
<feature type="transmembrane region" description="Helical" evidence="12">
    <location>
        <begin position="72"/>
        <end position="90"/>
    </location>
</feature>
<reference evidence="14 15" key="1">
    <citation type="submission" date="2016-10" db="EMBL/GenBank/DDBJ databases">
        <authorList>
            <person name="Varghese N."/>
            <person name="Submissions S."/>
        </authorList>
    </citation>
    <scope>NUCLEOTIDE SEQUENCE [LARGE SCALE GENOMIC DNA]</scope>
    <source>
        <strain evidence="14 15">DSM 13796</strain>
    </source>
</reference>
<keyword evidence="4 12" id="KW-0812">Transmembrane</keyword>
<keyword evidence="5" id="KW-0631">Potassium channel</keyword>
<dbReference type="GeneID" id="93711163"/>
<evidence type="ECO:0000313" key="14">
    <source>
        <dbReference type="EMBL" id="SFQ63648.1"/>
    </source>
</evidence>
<evidence type="ECO:0000256" key="9">
    <source>
        <dbReference type="ARBA" id="ARBA00023136"/>
    </source>
</evidence>
<keyword evidence="8" id="KW-0406">Ion transport</keyword>
<dbReference type="Pfam" id="PF02254">
    <property type="entry name" value="TrkA_N"/>
    <property type="match status" value="1"/>
</dbReference>
<dbReference type="InterPro" id="IPR047871">
    <property type="entry name" value="K_chnl_Slo-like"/>
</dbReference>
<dbReference type="EMBL" id="FOXX01000005">
    <property type="protein sequence ID" value="SFQ63648.1"/>
    <property type="molecule type" value="Genomic_DNA"/>
</dbReference>
<dbReference type="RefSeq" id="WP_061804567.1">
    <property type="nucleotide sequence ID" value="NZ_FOXX01000005.1"/>
</dbReference>
<proteinExistence type="predicted"/>
<dbReference type="PANTHER" id="PTHR10027">
    <property type="entry name" value="CALCIUM-ACTIVATED POTASSIUM CHANNEL ALPHA CHAIN"/>
    <property type="match status" value="1"/>
</dbReference>
<evidence type="ECO:0000256" key="3">
    <source>
        <dbReference type="ARBA" id="ARBA00022538"/>
    </source>
</evidence>
<dbReference type="Pfam" id="PF07885">
    <property type="entry name" value="Ion_trans_2"/>
    <property type="match status" value="1"/>
</dbReference>
<organism evidence="14 15">
    <name type="scientific">Priestia endophytica DSM 13796</name>
    <dbReference type="NCBI Taxonomy" id="1121089"/>
    <lineage>
        <taxon>Bacteria</taxon>
        <taxon>Bacillati</taxon>
        <taxon>Bacillota</taxon>
        <taxon>Bacilli</taxon>
        <taxon>Bacillales</taxon>
        <taxon>Bacillaceae</taxon>
        <taxon>Priestia</taxon>
    </lineage>
</organism>
<protein>
    <submittedName>
        <fullName evidence="14">Voltage-gated potassium channel</fullName>
    </submittedName>
</protein>
<evidence type="ECO:0000313" key="15">
    <source>
        <dbReference type="Proteomes" id="UP000182762"/>
    </source>
</evidence>
<dbReference type="PROSITE" id="PS51201">
    <property type="entry name" value="RCK_N"/>
    <property type="match status" value="1"/>
</dbReference>
<evidence type="ECO:0000256" key="12">
    <source>
        <dbReference type="SAM" id="Phobius"/>
    </source>
</evidence>
<evidence type="ECO:0000256" key="8">
    <source>
        <dbReference type="ARBA" id="ARBA00023065"/>
    </source>
</evidence>
<dbReference type="InterPro" id="IPR003148">
    <property type="entry name" value="RCK_N"/>
</dbReference>
<evidence type="ECO:0000256" key="6">
    <source>
        <dbReference type="ARBA" id="ARBA00022958"/>
    </source>
</evidence>
<keyword evidence="7 12" id="KW-1133">Transmembrane helix</keyword>
<dbReference type="InterPro" id="IPR013099">
    <property type="entry name" value="K_chnl_dom"/>
</dbReference>
<dbReference type="SUPFAM" id="SSF51735">
    <property type="entry name" value="NAD(P)-binding Rossmann-fold domains"/>
    <property type="match status" value="1"/>
</dbReference>
<keyword evidence="2" id="KW-0813">Transport</keyword>
<dbReference type="InterPro" id="IPR036291">
    <property type="entry name" value="NAD(P)-bd_dom_sf"/>
</dbReference>
<evidence type="ECO:0000256" key="10">
    <source>
        <dbReference type="ARBA" id="ARBA00023303"/>
    </source>
</evidence>
<keyword evidence="6" id="KW-0630">Potassium</keyword>
<dbReference type="Proteomes" id="UP000182762">
    <property type="component" value="Unassembled WGS sequence"/>
</dbReference>
<accession>A0A1I6A4P7</accession>
<keyword evidence="15" id="KW-1185">Reference proteome</keyword>
<keyword evidence="3" id="KW-0633">Potassium transport</keyword>
<feature type="transmembrane region" description="Helical" evidence="12">
    <location>
        <begin position="14"/>
        <end position="36"/>
    </location>
</feature>
<feature type="domain" description="RCK N-terminal" evidence="13">
    <location>
        <begin position="113"/>
        <end position="238"/>
    </location>
</feature>
<evidence type="ECO:0000256" key="7">
    <source>
        <dbReference type="ARBA" id="ARBA00022989"/>
    </source>
</evidence>
<evidence type="ECO:0000256" key="11">
    <source>
        <dbReference type="ARBA" id="ARBA00034430"/>
    </source>
</evidence>
<dbReference type="GO" id="GO:0034220">
    <property type="term" value="P:monoatomic ion transmembrane transport"/>
    <property type="evidence" value="ECO:0007669"/>
    <property type="project" value="UniProtKB-KW"/>
</dbReference>
<dbReference type="Gene3D" id="1.10.287.70">
    <property type="match status" value="1"/>
</dbReference>
<sequence length="260" mass="29458">MFDSFLFRFFRRSVLYRLIVIILLLCVIFGGLIHFLEEETFPTVFDGIWWSIVTISTIGFGDYVPHTVVGRILAMLLILIGTGFITNYFVTIARMAVSRENAYVDGSLPYRGSDHIVIVGWNERTKQLLELFAQSHLAKHIVLIDETLEERPMLSAYVHFVKGNPTHESTLIKANIAEAREVMITANQHKAENEADMQAILTILAVKGQDRHIPITAEILSSLHVKSAEHAGAGKIVETNKMISQHMYEQLFSKEGFVRK</sequence>
<evidence type="ECO:0000256" key="1">
    <source>
        <dbReference type="ARBA" id="ARBA00004651"/>
    </source>
</evidence>
<evidence type="ECO:0000256" key="2">
    <source>
        <dbReference type="ARBA" id="ARBA00022448"/>
    </source>
</evidence>
<gene>
    <name evidence="14" type="ORF">SAMN02745910_02515</name>
</gene>
<name>A0A1I6A4P7_9BACI</name>
<dbReference type="SUPFAM" id="SSF81324">
    <property type="entry name" value="Voltage-gated potassium channels"/>
    <property type="match status" value="1"/>
</dbReference>
<comment type="catalytic activity">
    <reaction evidence="11">
        <text>K(+)(in) = K(+)(out)</text>
        <dbReference type="Rhea" id="RHEA:29463"/>
        <dbReference type="ChEBI" id="CHEBI:29103"/>
    </reaction>
</comment>
<evidence type="ECO:0000256" key="5">
    <source>
        <dbReference type="ARBA" id="ARBA00022826"/>
    </source>
</evidence>
<dbReference type="Gene3D" id="3.40.50.720">
    <property type="entry name" value="NAD(P)-binding Rossmann-like Domain"/>
    <property type="match status" value="1"/>
</dbReference>
<evidence type="ECO:0000259" key="13">
    <source>
        <dbReference type="PROSITE" id="PS51201"/>
    </source>
</evidence>
<dbReference type="PANTHER" id="PTHR10027:SF10">
    <property type="entry name" value="SLOWPOKE 2, ISOFORM D"/>
    <property type="match status" value="1"/>
</dbReference>
<keyword evidence="9 12" id="KW-0472">Membrane</keyword>
<evidence type="ECO:0000256" key="4">
    <source>
        <dbReference type="ARBA" id="ARBA00022692"/>
    </source>
</evidence>